<protein>
    <recommendedName>
        <fullName evidence="4">Actin-like ATPase domain-containing protein</fullName>
    </recommendedName>
</protein>
<dbReference type="AlphaFoldDB" id="A0A015LS97"/>
<dbReference type="OMA" id="NIAECFD"/>
<evidence type="ECO:0000313" key="3">
    <source>
        <dbReference type="Proteomes" id="UP000022910"/>
    </source>
</evidence>
<dbReference type="InterPro" id="IPR043129">
    <property type="entry name" value="ATPase_NBD"/>
</dbReference>
<evidence type="ECO:0000313" key="2">
    <source>
        <dbReference type="EMBL" id="EXX75551.1"/>
    </source>
</evidence>
<reference evidence="2 3" key="1">
    <citation type="submission" date="2014-02" db="EMBL/GenBank/DDBJ databases">
        <title>Single nucleus genome sequencing reveals high similarity among nuclei of an endomycorrhizal fungus.</title>
        <authorList>
            <person name="Lin K."/>
            <person name="Geurts R."/>
            <person name="Zhang Z."/>
            <person name="Limpens E."/>
            <person name="Saunders D.G."/>
            <person name="Mu D."/>
            <person name="Pang E."/>
            <person name="Cao H."/>
            <person name="Cha H."/>
            <person name="Lin T."/>
            <person name="Zhou Q."/>
            <person name="Shang Y."/>
            <person name="Li Y."/>
            <person name="Ivanov S."/>
            <person name="Sharma T."/>
            <person name="Velzen R.V."/>
            <person name="Ruijter N.D."/>
            <person name="Aanen D.K."/>
            <person name="Win J."/>
            <person name="Kamoun S."/>
            <person name="Bisseling T."/>
            <person name="Huang S."/>
        </authorList>
    </citation>
    <scope>NUCLEOTIDE SEQUENCE [LARGE SCALE GENOMIC DNA]</scope>
    <source>
        <strain evidence="3">DAOM197198w</strain>
    </source>
</reference>
<evidence type="ECO:0008006" key="4">
    <source>
        <dbReference type="Google" id="ProtNLM"/>
    </source>
</evidence>
<dbReference type="PANTHER" id="PTHR14187:SF5">
    <property type="entry name" value="HEAT SHOCK 70 KDA PROTEIN 12A"/>
    <property type="match status" value="1"/>
</dbReference>
<dbReference type="PANTHER" id="PTHR14187">
    <property type="entry name" value="ALPHA KINASE/ELONGATION FACTOR 2 KINASE"/>
    <property type="match status" value="1"/>
</dbReference>
<comment type="caution">
    <text evidence="2">The sequence shown here is derived from an EMBL/GenBank/DDBJ whole genome shotgun (WGS) entry which is preliminary data.</text>
</comment>
<evidence type="ECO:0000256" key="1">
    <source>
        <dbReference type="SAM" id="MobiDB-lite"/>
    </source>
</evidence>
<accession>A0A015LS97</accession>
<dbReference type="CDD" id="cd10229">
    <property type="entry name" value="ASKHA_NBD_HSP70_HSPA12"/>
    <property type="match status" value="1"/>
</dbReference>
<dbReference type="STRING" id="1432141.A0A015LS97"/>
<dbReference type="Proteomes" id="UP000022910">
    <property type="component" value="Unassembled WGS sequence"/>
</dbReference>
<dbReference type="Gene3D" id="3.30.420.40">
    <property type="match status" value="1"/>
</dbReference>
<name>A0A015LS97_RHIIW</name>
<dbReference type="SUPFAM" id="SSF53067">
    <property type="entry name" value="Actin-like ATPase domain"/>
    <property type="match status" value="2"/>
</dbReference>
<dbReference type="EMBL" id="JEMT01012397">
    <property type="protein sequence ID" value="EXX75551.1"/>
    <property type="molecule type" value="Genomic_DNA"/>
</dbReference>
<dbReference type="OrthoDB" id="2963168at2759"/>
<proteinExistence type="predicted"/>
<sequence>MSSENDIDVIVAIDFGTTFSGFAFAKKAKPEEININNIRLNNIWLGRRGLPKTNTALLYFDEFLELHRKWGEQALIYEPSKRVDQVHYIIERFKLLLDEDAKDNWPVLPKNLDAKTVITDYFVKMKEVIEEVLDRRCKATLSQVLFVLSVPAEWPPRTRDILRDCVYKAGLLDESKRQSNRHRLEFTTEPEAAAIYCLSCAGENFSVGDTYLVVDCGGGTVDLTIRTLLPDKTLEEETVRSGGLCGSTFVDQEFLKFLRLTVGSEAMDQFKENHYGSLQKLIYKFFCPEVKLPFDGESDEFESIELDLEKWCPALIQYISRETKEKLKKEEWIIDIKSDDVMRMFDPAVNDIIDLIHAQLERLPKQRKVKTMFLVGGFSESTYLFKRVKTVFKNRIDINKIINPPEPIAAIVKGACYYGLNKDIIKIRTLKWSYGIEINGEYDYNDPKELRLDGNRISRFDALANQGDKLEVNKDSKPREYKPLSRNQLAVTFILLYANFPNPKYPSQKGVKPLGKLTINLPLKGYGTDRIIEFFIKFAEEELKVTARNKSDTNESYSATFNYPEDDSV</sequence>
<organism evidence="2 3">
    <name type="scientific">Rhizophagus irregularis (strain DAOM 197198w)</name>
    <name type="common">Glomus intraradices</name>
    <dbReference type="NCBI Taxonomy" id="1432141"/>
    <lineage>
        <taxon>Eukaryota</taxon>
        <taxon>Fungi</taxon>
        <taxon>Fungi incertae sedis</taxon>
        <taxon>Mucoromycota</taxon>
        <taxon>Glomeromycotina</taxon>
        <taxon>Glomeromycetes</taxon>
        <taxon>Glomerales</taxon>
        <taxon>Glomeraceae</taxon>
        <taxon>Rhizophagus</taxon>
    </lineage>
</organism>
<dbReference type="HOGENOM" id="CLU_009958_7_1_1"/>
<feature type="region of interest" description="Disordered" evidence="1">
    <location>
        <begin position="549"/>
        <end position="569"/>
    </location>
</feature>
<gene>
    <name evidence="2" type="ORF">RirG_040920</name>
</gene>
<keyword evidence="3" id="KW-1185">Reference proteome</keyword>